<dbReference type="GO" id="GO:0005788">
    <property type="term" value="C:endoplasmic reticulum lumen"/>
    <property type="evidence" value="ECO:0007669"/>
    <property type="project" value="UniProtKB-SubCell"/>
</dbReference>
<evidence type="ECO:0000259" key="9">
    <source>
        <dbReference type="Pfam" id="PF18400"/>
    </source>
</evidence>
<comment type="pathway">
    <text evidence="3">Protein modification; protein glycosylation.</text>
</comment>
<feature type="domain" description="UGGT thioredoxin-like" evidence="9">
    <location>
        <begin position="152"/>
        <end position="347"/>
    </location>
</feature>
<accession>A0A1C7M6Y4</accession>
<dbReference type="Pfam" id="PF18401">
    <property type="entry name" value="Thioredoxin_13"/>
    <property type="match status" value="1"/>
</dbReference>
<comment type="similarity">
    <text evidence="4">Belongs to the glycosyltransferase 8 family.</text>
</comment>
<proteinExistence type="inferred from homology"/>
<feature type="domain" description="Glucosyltransferase 24 catalytic" evidence="13">
    <location>
        <begin position="1365"/>
        <end position="1672"/>
    </location>
</feature>
<feature type="domain" description="UDP-glucose:glycoprotein glucosyltransferase thioredoxin-like" evidence="12">
    <location>
        <begin position="794"/>
        <end position="1009"/>
    </location>
</feature>
<evidence type="ECO:0000256" key="7">
    <source>
        <dbReference type="ARBA" id="ARBA00022824"/>
    </source>
</evidence>
<evidence type="ECO:0000256" key="1">
    <source>
        <dbReference type="ARBA" id="ARBA00001913"/>
    </source>
</evidence>
<dbReference type="GO" id="GO:0051082">
    <property type="term" value="F:unfolded protein binding"/>
    <property type="evidence" value="ECO:0007669"/>
    <property type="project" value="TreeGrafter"/>
</dbReference>
<keyword evidence="15" id="KW-1185">Reference proteome</keyword>
<comment type="caution">
    <text evidence="14">The sequence shown here is derived from an EMBL/GenBank/DDBJ whole genome shotgun (WGS) entry which is preliminary data.</text>
</comment>
<dbReference type="SUPFAM" id="SSF53448">
    <property type="entry name" value="Nucleotide-diphospho-sugar transferases"/>
    <property type="match status" value="1"/>
</dbReference>
<evidence type="ECO:0000256" key="6">
    <source>
        <dbReference type="ARBA" id="ARBA00022729"/>
    </source>
</evidence>
<dbReference type="GO" id="GO:0018279">
    <property type="term" value="P:protein N-linked glycosylation via asparagine"/>
    <property type="evidence" value="ECO:0007669"/>
    <property type="project" value="TreeGrafter"/>
</dbReference>
<evidence type="ECO:0000256" key="4">
    <source>
        <dbReference type="ARBA" id="ARBA00006351"/>
    </source>
</evidence>
<dbReference type="Pfam" id="PF18403">
    <property type="entry name" value="Thioredoxin_15"/>
    <property type="match status" value="1"/>
</dbReference>
<dbReference type="Pfam" id="PF18404">
    <property type="entry name" value="Glyco_transf_24"/>
    <property type="match status" value="1"/>
</dbReference>
<evidence type="ECO:0000256" key="3">
    <source>
        <dbReference type="ARBA" id="ARBA00004922"/>
    </source>
</evidence>
<keyword evidence="8" id="KW-0325">Glycoprotein</keyword>
<dbReference type="OMA" id="RITGHEY"/>
<feature type="domain" description="UGGT thioredoxin-like" evidence="11">
    <location>
        <begin position="446"/>
        <end position="759"/>
    </location>
</feature>
<evidence type="ECO:0000313" key="14">
    <source>
        <dbReference type="EMBL" id="OBZ72146.1"/>
    </source>
</evidence>
<dbReference type="STRING" id="5627.A0A1C7M6Y4"/>
<dbReference type="Pfam" id="PF18402">
    <property type="entry name" value="Thioredoxin_14"/>
    <property type="match status" value="1"/>
</dbReference>
<evidence type="ECO:0000259" key="10">
    <source>
        <dbReference type="Pfam" id="PF18401"/>
    </source>
</evidence>
<dbReference type="OrthoDB" id="27683at2759"/>
<keyword evidence="6" id="KW-0732">Signal</keyword>
<keyword evidence="7" id="KW-0256">Endoplasmic reticulum</keyword>
<comment type="subcellular location">
    <subcellularLocation>
        <location evidence="2">Endoplasmic reticulum lumen</location>
    </subcellularLocation>
</comment>
<dbReference type="InterPro" id="IPR029044">
    <property type="entry name" value="Nucleotide-diphossugar_trans"/>
</dbReference>
<dbReference type="GO" id="GO:0003980">
    <property type="term" value="F:UDP-glucose:glycoprotein glucosyltransferase activity"/>
    <property type="evidence" value="ECO:0007669"/>
    <property type="project" value="InterPro"/>
</dbReference>
<dbReference type="InterPro" id="IPR040497">
    <property type="entry name" value="Glyco_transf_24"/>
</dbReference>
<evidence type="ECO:0000256" key="5">
    <source>
        <dbReference type="ARBA" id="ARBA00022679"/>
    </source>
</evidence>
<gene>
    <name evidence="14" type="primary">gpt1</name>
    <name evidence="14" type="ORF">A0H81_07397</name>
</gene>
<name>A0A1C7M6Y4_GRIFR</name>
<evidence type="ECO:0000259" key="13">
    <source>
        <dbReference type="Pfam" id="PF18404"/>
    </source>
</evidence>
<reference evidence="14 15" key="1">
    <citation type="submission" date="2016-03" db="EMBL/GenBank/DDBJ databases">
        <title>Whole genome sequencing of Grifola frondosa 9006-11.</title>
        <authorList>
            <person name="Min B."/>
            <person name="Park H."/>
            <person name="Kim J.-G."/>
            <person name="Cho H."/>
            <person name="Oh Y.-L."/>
            <person name="Kong W.-S."/>
            <person name="Choi I.-G."/>
        </authorList>
    </citation>
    <scope>NUCLEOTIDE SEQUENCE [LARGE SCALE GENOMIC DNA]</scope>
    <source>
        <strain evidence="14 15">9006-11</strain>
    </source>
</reference>
<feature type="domain" description="UGGT thioredoxin-like" evidence="10">
    <location>
        <begin position="397"/>
        <end position="438"/>
    </location>
</feature>
<dbReference type="UniPathway" id="UPA00378"/>
<dbReference type="EMBL" id="LUGG01000009">
    <property type="protein sequence ID" value="OBZ72146.1"/>
    <property type="molecule type" value="Genomic_DNA"/>
</dbReference>
<dbReference type="InterPro" id="IPR040693">
    <property type="entry name" value="UGGT_TRXL_1"/>
</dbReference>
<sequence>MMEVGEKSMRVVQTAKRIYAARHRFLTNKGQMSHSFEWRAMVPLKLPTRSKSHVIVMRGADVALLAASALEYKLFHLLRLFEALHRSTAVCGRMKILSPALASLLFHACTSYAYSPPIVVELRSSWPAPPLILEAMYVVSFCMSHCVEQHTFSESIALEDPDAFFLLLDTITNPEVFPLSHPNTPEQTHSFALEIAVSEGCLTEPGAYASAEMNLALHAASPKIEAFYQYYNDHHSPATADCDSWVDWYGQVICDAETLSRVIRVETIEPPHLTGGNSSFVRRNLLPFDHIRPSPDHLLQSPPRTAVLYASLYSNNFRELHSYLYDASSGPSPHIEYVFRPIPSRDQDVSKTAYLSGYGVALDLKKMDYLALDDRGRSAGVEDGRTPRYVFPFFLWYYLLRSLRKERHMMLVLTSLGLSPGQAMELLTHPAISSTQSESGVLDGRFDASDRPEEGDVIVWLNDFEKDERSCDSFCTNLDLLASYARWGGSIKLLLRPLYPGQFPSIKLNLFNVILAVDLSQSSSLNFIAVTVSNLIERNFPFRWGVVPLVETDEGAILINGCKNGATNLLLEQALRSDKNDVVYQSSTSEWIIEEMSKLSYYQISQANIPVHFVKPTVDWSLVRSEFIALLTSNDPLDEGVATDLDFVLEGVDGDLDKARLYTARLGTTLESAPQGHVFFNGRHFDLNDDFLRSMQMEVGQQMQHLQKQVRIPSLLSVITFRPVYLQLHQGKLGDSDVENISTYFYDLPFSFKRRNIYIHTSANAGNIRIFSLTDLIGRNGLNSFPGSFVYPLDSDRTPLTTYIVADFDTEEGLQFVKTSLASAVRFVTPGSLTRFSFIHNPTAVPSSFPGRLSSPAALLAHLISKDILYKVSPSRLMGILGLNVAVVQNQSPQIIISPEGSLDDILGDTFVDGESSKLFEDYLMSCLLIVKDLQLHPGEQAVVVNGRVAGPMHPGEFVSDDFKMLATYEYHKRVKPVEEALEEIVELFRDLDRGASAELVAMTSSIVSSIQMPDPSEVGLFNAPYRPRLRNYQLLDGEYTYVSLPSRTYHTLTTILSGFTFGDNATAFYHFGVLLDPLSEFAQRWSSLMEWLLNIPGVFVELHVNPPRYREVPLKRFYRYNLLPKLSFDEQGEEVRAKTEFTGLPTEPIYTLAMDVPSSWLVRPRESFYDLDNIQLGTLSSQDREQGVRAVFDLDYLVIEGHARDNFTGNPPRGVQLQLVMSNGTPIADTQVVANLGYLQFRTKPGVFQLEIRPGRGRDIFEMESVGNEGWDSATVDDVGNEITLTSFEGLTLYPRLAKLPGMKGADVLADDSNVNDDSNGLLGDIMSRFVLIPIMRNSMSSFFHFKETEEKAVAISGDGQADINIFTVASGLLYERFASIMILSVLRNTNSSVKFWFIENFLSPSFLVCFDHSSCMIGLTFCLQEFIPHFAQAYGFDYELVTYKWPSWLRAQKEKPTYYLGLQDPLPRRSVPMDLKKIIFVDADQIVRADLKELVDLDLHGAPYGYTPMGDDNTEMEGFRFWKTGYWKDFLQGLPYHIRYSRYECSLHNLSHFVISALYVVDLVRFRKDILRGHYQQLSADPNSLANLDQGGSTFSYRIRTFLIDVDVDFQTTYSEKPIFSLPETGLGSKDRLHRAKTIDLCQNPLTKEPKLARARQIPEWEVYDSEIANFARKLAVEGRIRSEVVAVDVNILADVGAGRSTAISESEVGVVEQDTVLGTEGDRQRDEL</sequence>
<organism evidence="14 15">
    <name type="scientific">Grifola frondosa</name>
    <name type="common">Maitake</name>
    <name type="synonym">Polyporus frondosus</name>
    <dbReference type="NCBI Taxonomy" id="5627"/>
    <lineage>
        <taxon>Eukaryota</taxon>
        <taxon>Fungi</taxon>
        <taxon>Dikarya</taxon>
        <taxon>Basidiomycota</taxon>
        <taxon>Agaricomycotina</taxon>
        <taxon>Agaricomycetes</taxon>
        <taxon>Polyporales</taxon>
        <taxon>Grifolaceae</taxon>
        <taxon>Grifola</taxon>
    </lineage>
</organism>
<evidence type="ECO:0000313" key="15">
    <source>
        <dbReference type="Proteomes" id="UP000092993"/>
    </source>
</evidence>
<feature type="non-terminal residue" evidence="14">
    <location>
        <position position="1731"/>
    </location>
</feature>
<dbReference type="GO" id="GO:0036503">
    <property type="term" value="P:ERAD pathway"/>
    <property type="evidence" value="ECO:0007669"/>
    <property type="project" value="TreeGrafter"/>
</dbReference>
<evidence type="ECO:0000256" key="8">
    <source>
        <dbReference type="ARBA" id="ARBA00023180"/>
    </source>
</evidence>
<dbReference type="Pfam" id="PF18400">
    <property type="entry name" value="Thioredoxin_12"/>
    <property type="match status" value="1"/>
</dbReference>
<dbReference type="InterPro" id="IPR040692">
    <property type="entry name" value="UGGT_TRXL_3"/>
</dbReference>
<dbReference type="Gene3D" id="3.90.550.10">
    <property type="entry name" value="Spore Coat Polysaccharide Biosynthesis Protein SpsA, Chain A"/>
    <property type="match status" value="1"/>
</dbReference>
<dbReference type="InterPro" id="IPR040694">
    <property type="entry name" value="UGGT_TRXL_2"/>
</dbReference>
<protein>
    <submittedName>
        <fullName evidence="14">UDP-glucose:glycoprotein glucosyltransferase</fullName>
    </submittedName>
</protein>
<dbReference type="InterPro" id="IPR009448">
    <property type="entry name" value="UDP-g_GGtrans"/>
</dbReference>
<evidence type="ECO:0000256" key="2">
    <source>
        <dbReference type="ARBA" id="ARBA00004319"/>
    </source>
</evidence>
<dbReference type="PANTHER" id="PTHR11226:SF0">
    <property type="entry name" value="UDP-GLUCOSE:GLYCOPROTEIN GLUCOSYLTRANSFERASE"/>
    <property type="match status" value="1"/>
</dbReference>
<comment type="cofactor">
    <cofactor evidence="1">
        <name>Ca(2+)</name>
        <dbReference type="ChEBI" id="CHEBI:29108"/>
    </cofactor>
</comment>
<dbReference type="PANTHER" id="PTHR11226">
    <property type="entry name" value="UDP-GLUCOSE GLYCOPROTEIN:GLUCOSYLTRANSFERASE"/>
    <property type="match status" value="1"/>
</dbReference>
<keyword evidence="5 14" id="KW-0808">Transferase</keyword>
<evidence type="ECO:0000259" key="12">
    <source>
        <dbReference type="Pfam" id="PF18403"/>
    </source>
</evidence>
<evidence type="ECO:0000259" key="11">
    <source>
        <dbReference type="Pfam" id="PF18402"/>
    </source>
</evidence>
<dbReference type="Pfam" id="PF06427">
    <property type="entry name" value="UDP-g_GGTase"/>
    <property type="match status" value="1"/>
</dbReference>
<dbReference type="Proteomes" id="UP000092993">
    <property type="component" value="Unassembled WGS sequence"/>
</dbReference>
<dbReference type="InterPro" id="IPR040525">
    <property type="entry name" value="UGGT_TRXL_4"/>
</dbReference>